<dbReference type="EMBL" id="NAPY01000034">
    <property type="protein sequence ID" value="MUL38250.1"/>
    <property type="molecule type" value="Genomic_DNA"/>
</dbReference>
<comment type="similarity">
    <text evidence="2">Belongs to the bacterial solute-binding protein 8 family.</text>
</comment>
<gene>
    <name evidence="6" type="ORF">BWI75_18420</name>
</gene>
<keyword evidence="3" id="KW-0813">Transport</keyword>
<comment type="subcellular location">
    <subcellularLocation>
        <location evidence="1">Cell envelope</location>
    </subcellularLocation>
</comment>
<dbReference type="CDD" id="cd01146">
    <property type="entry name" value="FhuD"/>
    <property type="match status" value="1"/>
</dbReference>
<comment type="caution">
    <text evidence="6">The sequence shown here is derived from an EMBL/GenBank/DDBJ whole genome shotgun (WGS) entry which is preliminary data.</text>
</comment>
<dbReference type="Proteomes" id="UP000441797">
    <property type="component" value="Unassembled WGS sequence"/>
</dbReference>
<dbReference type="PANTHER" id="PTHR30532:SF25">
    <property type="entry name" value="IRON(III) DICITRATE-BINDING PERIPLASMIC PROTEIN"/>
    <property type="match status" value="1"/>
</dbReference>
<sequence length="247" mass="27877">MVPIASSVIDIENLFPEYLKDKIEGIEVLGSQFEPNLERILMLKPDLILAWENVQATYPLLAKISPTVIVPWHGSSGWREQFEFVAKALGKEEEAQQAWKHYHQRIDELKVALGSRYQDKEISVVAPSLPWGYFIQAKNSFIGSILSDLGLQRPKLQDVNTSRGDIAFRSEESLEMIDGDIVFVLAHKDEGKEAFKQVLQKPLGKRLKAVQQGHVYFVDSPLTWNGSNLLAADAVIDDLYKYLVNAP</sequence>
<dbReference type="InterPro" id="IPR002491">
    <property type="entry name" value="ABC_transptr_periplasmic_BD"/>
</dbReference>
<protein>
    <recommendedName>
        <fullName evidence="5">Fe/B12 periplasmic-binding domain-containing protein</fullName>
    </recommendedName>
</protein>
<evidence type="ECO:0000259" key="5">
    <source>
        <dbReference type="PROSITE" id="PS50983"/>
    </source>
</evidence>
<dbReference type="Pfam" id="PF01497">
    <property type="entry name" value="Peripla_BP_2"/>
    <property type="match status" value="1"/>
</dbReference>
<evidence type="ECO:0000256" key="2">
    <source>
        <dbReference type="ARBA" id="ARBA00008814"/>
    </source>
</evidence>
<reference evidence="6 7" key="1">
    <citation type="journal article" date="2019" name="Front. Microbiol.">
        <title>Genomic Features for Desiccation Tolerance and Sugar Biosynthesis in the Extremophile Gloeocapsopsis sp. UTEX B3054.</title>
        <authorList>
            <person name="Urrejola C."/>
            <person name="Alcorta J."/>
            <person name="Salas L."/>
            <person name="Vasquez M."/>
            <person name="Polz M.F."/>
            <person name="Vicuna R."/>
            <person name="Diez B."/>
        </authorList>
    </citation>
    <scope>NUCLEOTIDE SEQUENCE [LARGE SCALE GENOMIC DNA]</scope>
    <source>
        <strain evidence="6 7">1H9</strain>
    </source>
</reference>
<evidence type="ECO:0000313" key="6">
    <source>
        <dbReference type="EMBL" id="MUL38250.1"/>
    </source>
</evidence>
<evidence type="ECO:0000313" key="7">
    <source>
        <dbReference type="Proteomes" id="UP000441797"/>
    </source>
</evidence>
<dbReference type="PANTHER" id="PTHR30532">
    <property type="entry name" value="IRON III DICITRATE-BINDING PERIPLASMIC PROTEIN"/>
    <property type="match status" value="1"/>
</dbReference>
<keyword evidence="7" id="KW-1185">Reference proteome</keyword>
<proteinExistence type="inferred from homology"/>
<dbReference type="PROSITE" id="PS50983">
    <property type="entry name" value="FE_B12_PBP"/>
    <property type="match status" value="1"/>
</dbReference>
<evidence type="ECO:0000256" key="1">
    <source>
        <dbReference type="ARBA" id="ARBA00004196"/>
    </source>
</evidence>
<evidence type="ECO:0000256" key="4">
    <source>
        <dbReference type="ARBA" id="ARBA00022729"/>
    </source>
</evidence>
<organism evidence="6 7">
    <name type="scientific">Gloeocapsopsis dulcis AAB1 = 1H9</name>
    <dbReference type="NCBI Taxonomy" id="1433147"/>
    <lineage>
        <taxon>Bacteria</taxon>
        <taxon>Bacillati</taxon>
        <taxon>Cyanobacteriota</taxon>
        <taxon>Cyanophyceae</taxon>
        <taxon>Oscillatoriophycideae</taxon>
        <taxon>Chroococcales</taxon>
        <taxon>Chroococcaceae</taxon>
        <taxon>Gloeocapsopsis</taxon>
        <taxon>Gloeocapsopsis dulcis</taxon>
    </lineage>
</organism>
<dbReference type="AlphaFoldDB" id="A0A6N8FYN2"/>
<evidence type="ECO:0000256" key="3">
    <source>
        <dbReference type="ARBA" id="ARBA00022448"/>
    </source>
</evidence>
<dbReference type="GO" id="GO:1901678">
    <property type="term" value="P:iron coordination entity transport"/>
    <property type="evidence" value="ECO:0007669"/>
    <property type="project" value="UniProtKB-ARBA"/>
</dbReference>
<feature type="domain" description="Fe/B12 periplasmic-binding" evidence="5">
    <location>
        <begin position="1"/>
        <end position="247"/>
    </location>
</feature>
<accession>A0A6N8FYN2</accession>
<dbReference type="Gene3D" id="3.40.50.1980">
    <property type="entry name" value="Nitrogenase molybdenum iron protein domain"/>
    <property type="match status" value="2"/>
</dbReference>
<dbReference type="GO" id="GO:0030288">
    <property type="term" value="C:outer membrane-bounded periplasmic space"/>
    <property type="evidence" value="ECO:0007669"/>
    <property type="project" value="TreeGrafter"/>
</dbReference>
<dbReference type="RefSeq" id="WP_105221194.1">
    <property type="nucleotide sequence ID" value="NZ_CAWPEY010000038.1"/>
</dbReference>
<dbReference type="InterPro" id="IPR051313">
    <property type="entry name" value="Bact_iron-sidero_bind"/>
</dbReference>
<name>A0A6N8FYN2_9CHRO</name>
<dbReference type="SUPFAM" id="SSF53807">
    <property type="entry name" value="Helical backbone' metal receptor"/>
    <property type="match status" value="1"/>
</dbReference>
<keyword evidence="4" id="KW-0732">Signal</keyword>